<protein>
    <submittedName>
        <fullName evidence="1">Uncharacterized protein</fullName>
    </submittedName>
</protein>
<proteinExistence type="predicted"/>
<keyword evidence="2" id="KW-1185">Reference proteome</keyword>
<reference evidence="1" key="1">
    <citation type="submission" date="2022-07" db="EMBL/GenBank/DDBJ databases">
        <title>Genome analysis of Parmales, a sister group of diatoms, reveals the evolutionary specialization of diatoms from phago-mixotrophs to photoautotrophs.</title>
        <authorList>
            <person name="Ban H."/>
            <person name="Sato S."/>
            <person name="Yoshikawa S."/>
            <person name="Kazumasa Y."/>
            <person name="Nakamura Y."/>
            <person name="Ichinomiya M."/>
            <person name="Saitoh K."/>
            <person name="Sato N."/>
            <person name="Blanc-Mathieu R."/>
            <person name="Endo H."/>
            <person name="Kuwata A."/>
            <person name="Ogata H."/>
        </authorList>
    </citation>
    <scope>NUCLEOTIDE SEQUENCE</scope>
</reference>
<organism evidence="1 2">
    <name type="scientific">Triparma retinervis</name>
    <dbReference type="NCBI Taxonomy" id="2557542"/>
    <lineage>
        <taxon>Eukaryota</taxon>
        <taxon>Sar</taxon>
        <taxon>Stramenopiles</taxon>
        <taxon>Ochrophyta</taxon>
        <taxon>Bolidophyceae</taxon>
        <taxon>Parmales</taxon>
        <taxon>Triparmaceae</taxon>
        <taxon>Triparma</taxon>
    </lineage>
</organism>
<dbReference type="EMBL" id="BRXZ01007777">
    <property type="protein sequence ID" value="GMI33935.1"/>
    <property type="molecule type" value="Genomic_DNA"/>
</dbReference>
<evidence type="ECO:0000313" key="1">
    <source>
        <dbReference type="EMBL" id="GMI33935.1"/>
    </source>
</evidence>
<sequence length="389" mass="43410">MLDLWLCFHNEISEVENYRSNGARVFSGVQVKAATIPVGGGQLFFGNCGGYSAHVLCLLSFEVPLAGGGVEYVFVLMNGQELEQAAGVAGMQNIGLTAAQRQIITSGNTLRKLHDNVNPGGTALKKSNDAAVVQRFTQHLQQAAGVPGAQQSYYAVSSPRSPEQLTPYRAWVHLWLVYLQPLGFHFASPHVDQTHCDILLQWPGESEWWRVEHLTMGDHRPGRFSYAAHSGRGGNNNPNHSGDFDVMLIMHQVAVAGHPQQAHLPPNTGDMFFIPVREFVDNDWVRMDADWVHPQYGPIQRAPTMAFGKAHRITVPQQLLHAARANCTLYFTIERPANPNRRRYNDPAITFPTRSVNRTSDWARKFLLSLASAPPPFLTLAQRMRLFRQ</sequence>
<dbReference type="Proteomes" id="UP001165082">
    <property type="component" value="Unassembled WGS sequence"/>
</dbReference>
<evidence type="ECO:0000313" key="2">
    <source>
        <dbReference type="Proteomes" id="UP001165082"/>
    </source>
</evidence>
<accession>A0A9W7G6N3</accession>
<name>A0A9W7G6N3_9STRA</name>
<comment type="caution">
    <text evidence="1">The sequence shown here is derived from an EMBL/GenBank/DDBJ whole genome shotgun (WGS) entry which is preliminary data.</text>
</comment>
<gene>
    <name evidence="1" type="ORF">TrRE_jg10768</name>
</gene>
<dbReference type="AlphaFoldDB" id="A0A9W7G6N3"/>